<proteinExistence type="predicted"/>
<dbReference type="GO" id="GO:0000160">
    <property type="term" value="P:phosphorelay signal transduction system"/>
    <property type="evidence" value="ECO:0007669"/>
    <property type="project" value="InterPro"/>
</dbReference>
<reference evidence="4 5" key="1">
    <citation type="journal article" date="2016" name="Nat. Commun.">
        <title>Thousands of microbial genomes shed light on interconnected biogeochemical processes in an aquifer system.</title>
        <authorList>
            <person name="Anantharaman K."/>
            <person name="Brown C.T."/>
            <person name="Hug L.A."/>
            <person name="Sharon I."/>
            <person name="Castelle C.J."/>
            <person name="Probst A.J."/>
            <person name="Thomas B.C."/>
            <person name="Singh A."/>
            <person name="Wilkins M.J."/>
            <person name="Karaoz U."/>
            <person name="Brodie E.L."/>
            <person name="Williams K.H."/>
            <person name="Hubbard S.S."/>
            <person name="Banfield J.F."/>
        </authorList>
    </citation>
    <scope>NUCLEOTIDE SEQUENCE [LARGE SCALE GENOMIC DNA]</scope>
</reference>
<evidence type="ECO:0000259" key="3">
    <source>
        <dbReference type="PROSITE" id="PS50110"/>
    </source>
</evidence>
<comment type="caution">
    <text evidence="4">The sequence shown here is derived from an EMBL/GenBank/DDBJ whole genome shotgun (WGS) entry which is preliminary data.</text>
</comment>
<evidence type="ECO:0000313" key="5">
    <source>
        <dbReference type="Proteomes" id="UP000178449"/>
    </source>
</evidence>
<keyword evidence="1 2" id="KW-0597">Phosphoprotein</keyword>
<dbReference type="InterPro" id="IPR001789">
    <property type="entry name" value="Sig_transdc_resp-reg_receiver"/>
</dbReference>
<dbReference type="PANTHER" id="PTHR44591:SF3">
    <property type="entry name" value="RESPONSE REGULATORY DOMAIN-CONTAINING PROTEIN"/>
    <property type="match status" value="1"/>
</dbReference>
<evidence type="ECO:0000256" key="2">
    <source>
        <dbReference type="PROSITE-ProRule" id="PRU00169"/>
    </source>
</evidence>
<dbReference type="EMBL" id="MFNE01000053">
    <property type="protein sequence ID" value="OGG93037.1"/>
    <property type="molecule type" value="Genomic_DNA"/>
</dbReference>
<dbReference type="InterPro" id="IPR011006">
    <property type="entry name" value="CheY-like_superfamily"/>
</dbReference>
<dbReference type="Gene3D" id="3.40.50.2300">
    <property type="match status" value="1"/>
</dbReference>
<dbReference type="Proteomes" id="UP000178449">
    <property type="component" value="Unassembled WGS sequence"/>
</dbReference>
<name>A0A1F6G4J8_9PROT</name>
<dbReference type="PROSITE" id="PS50110">
    <property type="entry name" value="RESPONSE_REGULATORY"/>
    <property type="match status" value="1"/>
</dbReference>
<protein>
    <recommendedName>
        <fullName evidence="3">Response regulatory domain-containing protein</fullName>
    </recommendedName>
</protein>
<feature type="domain" description="Response regulatory" evidence="3">
    <location>
        <begin position="5"/>
        <end position="122"/>
    </location>
</feature>
<sequence>MIDKLVLVVDDHPITRKLTVKLLQLMEVDRIIEAGDGADGLAKLADNKADLILLDLSMPVMDGATMLKELKANPDFAQIPVIMITAAAEQARVEEALALGAESYLLKPLAKQPLLEVVNKYLL</sequence>
<accession>A0A1F6G4J8</accession>
<evidence type="ECO:0000313" key="4">
    <source>
        <dbReference type="EMBL" id="OGG93037.1"/>
    </source>
</evidence>
<dbReference type="Pfam" id="PF00072">
    <property type="entry name" value="Response_reg"/>
    <property type="match status" value="1"/>
</dbReference>
<dbReference type="PANTHER" id="PTHR44591">
    <property type="entry name" value="STRESS RESPONSE REGULATOR PROTEIN 1"/>
    <property type="match status" value="1"/>
</dbReference>
<dbReference type="SMART" id="SM00448">
    <property type="entry name" value="REC"/>
    <property type="match status" value="1"/>
</dbReference>
<evidence type="ECO:0000256" key="1">
    <source>
        <dbReference type="ARBA" id="ARBA00022553"/>
    </source>
</evidence>
<gene>
    <name evidence="4" type="ORF">A2527_13955</name>
</gene>
<feature type="modified residue" description="4-aspartylphosphate" evidence="2">
    <location>
        <position position="55"/>
    </location>
</feature>
<organism evidence="4 5">
    <name type="scientific">Candidatus Lambdaproteobacteria bacterium RIFOXYD2_FULL_50_16</name>
    <dbReference type="NCBI Taxonomy" id="1817772"/>
    <lineage>
        <taxon>Bacteria</taxon>
        <taxon>Pseudomonadati</taxon>
        <taxon>Pseudomonadota</taxon>
        <taxon>Candidatus Lambdaproteobacteria</taxon>
    </lineage>
</organism>
<dbReference type="SUPFAM" id="SSF52172">
    <property type="entry name" value="CheY-like"/>
    <property type="match status" value="1"/>
</dbReference>
<dbReference type="InterPro" id="IPR050595">
    <property type="entry name" value="Bact_response_regulator"/>
</dbReference>
<dbReference type="STRING" id="1817772.A2527_13955"/>
<dbReference type="AlphaFoldDB" id="A0A1F6G4J8"/>